<dbReference type="Proteomes" id="UP000015001">
    <property type="component" value="Unassembled WGS sequence"/>
</dbReference>
<gene>
    <name evidence="1" type="ORF">STAFG_8149</name>
</gene>
<proteinExistence type="predicted"/>
<accession>S4MEH7</accession>
<name>S4MEH7_9ACTN</name>
<dbReference type="AlphaFoldDB" id="S4MEH7"/>
<comment type="caution">
    <text evidence="1">The sequence shown here is derived from an EMBL/GenBank/DDBJ whole genome shotgun (WGS) entry which is preliminary data.</text>
</comment>
<protein>
    <submittedName>
        <fullName evidence="1">Uncharacterized protein</fullName>
    </submittedName>
</protein>
<reference evidence="1 2" key="1">
    <citation type="submission" date="2013-02" db="EMBL/GenBank/DDBJ databases">
        <title>Draft Genome Sequence of Streptomyces afghaniensis, Which Produces Compounds of the Julimycin B-Complex.</title>
        <authorList>
            <person name="Gruening B.A."/>
            <person name="Praeg A."/>
            <person name="Erxleben A."/>
            <person name="Guenther S."/>
            <person name="Fiedler H.-P."/>
            <person name="Goodfellow M."/>
            <person name="Mueller M."/>
        </authorList>
    </citation>
    <scope>NUCLEOTIDE SEQUENCE [LARGE SCALE GENOMIC DNA]</scope>
    <source>
        <strain evidence="1 2">772</strain>
    </source>
</reference>
<dbReference type="PATRIC" id="fig|1283301.3.peg.8087"/>
<evidence type="ECO:0000313" key="1">
    <source>
        <dbReference type="EMBL" id="EPJ34801.1"/>
    </source>
</evidence>
<dbReference type="RefSeq" id="WP_020276976.1">
    <property type="nucleotide sequence ID" value="NZ_KE354458.1"/>
</dbReference>
<dbReference type="EMBL" id="AOPY01001680">
    <property type="protein sequence ID" value="EPJ34801.1"/>
    <property type="molecule type" value="Genomic_DNA"/>
</dbReference>
<organism evidence="1 2">
    <name type="scientific">Streptomyces afghaniensis 772</name>
    <dbReference type="NCBI Taxonomy" id="1283301"/>
    <lineage>
        <taxon>Bacteria</taxon>
        <taxon>Bacillati</taxon>
        <taxon>Actinomycetota</taxon>
        <taxon>Actinomycetes</taxon>
        <taxon>Kitasatosporales</taxon>
        <taxon>Streptomycetaceae</taxon>
        <taxon>Streptomyces</taxon>
    </lineage>
</organism>
<sequence length="218" mass="23895">MSRTRSTRGRRSQLRFDGWIAGVGTSSGTRVVLGHWQRSPFGPFSDVMIERADGERLLLAPSRRTADFVRGIYSFDEVRVVPVDVSVEDDTWTVTAGPLELRFTVGRRRPAGFLLRSVPGAVAARPAWAALTNGPAHLLPTHVRTRGRAGARHREWYGVRDMRPVGAVSAVFEGRDLGVMAPVEPPVRFGFGSVPRKPSLTRVTATVEPDRSAPSASR</sequence>
<evidence type="ECO:0000313" key="2">
    <source>
        <dbReference type="Proteomes" id="UP000015001"/>
    </source>
</evidence>
<dbReference type="HOGENOM" id="CLU_1365314_0_0_11"/>
<keyword evidence="2" id="KW-1185">Reference proteome</keyword>